<reference evidence="2 5" key="1">
    <citation type="submission" date="2018-08" db="EMBL/GenBank/DDBJ databases">
        <title>A genome reference for cultivated species of the human gut microbiota.</title>
        <authorList>
            <person name="Zou Y."/>
            <person name="Xue W."/>
            <person name="Luo G."/>
        </authorList>
    </citation>
    <scope>NUCLEOTIDE SEQUENCE [LARGE SCALE GENOMIC DNA]</scope>
    <source>
        <strain evidence="3 5">AF26-4BH</strain>
        <strain evidence="2">TF05-5AC</strain>
    </source>
</reference>
<dbReference type="EMBL" id="QVLV01000020">
    <property type="protein sequence ID" value="RGE56905.1"/>
    <property type="molecule type" value="Genomic_DNA"/>
</dbReference>
<dbReference type="Proteomes" id="UP000260812">
    <property type="component" value="Unassembled WGS sequence"/>
</dbReference>
<name>A0A3E3HYU2_9FIRM</name>
<sequence>MFSEDYHVDHLARHPILTYQQVEEQFGIKITGFGRGINVTPSKVVLISSISKAEGNFVYHDKWTSDGEYIYSGEGKTGDQAMSKGNLAIKNAAMDGKEIHLFVKFSPKDYYYQGKFELVSYTYEDEKGENGCTRKEYKFRLKKV</sequence>
<evidence type="ECO:0000313" key="2">
    <source>
        <dbReference type="EMBL" id="RGE56905.1"/>
    </source>
</evidence>
<keyword evidence="4" id="KW-1185">Reference proteome</keyword>
<evidence type="ECO:0000259" key="1">
    <source>
        <dbReference type="Pfam" id="PF26348"/>
    </source>
</evidence>
<dbReference type="EMBL" id="QVLU01000033">
    <property type="protein sequence ID" value="RGE65703.1"/>
    <property type="molecule type" value="Genomic_DNA"/>
</dbReference>
<evidence type="ECO:0000313" key="3">
    <source>
        <dbReference type="EMBL" id="RGE65703.1"/>
    </source>
</evidence>
<dbReference type="InterPro" id="IPR036987">
    <property type="entry name" value="SRA-YDG_sf"/>
</dbReference>
<evidence type="ECO:0000313" key="5">
    <source>
        <dbReference type="Proteomes" id="UP000261166"/>
    </source>
</evidence>
<dbReference type="OrthoDB" id="9779761at2"/>
<accession>A0A3E3HYU2</accession>
<dbReference type="Proteomes" id="UP000261166">
    <property type="component" value="Unassembled WGS sequence"/>
</dbReference>
<dbReference type="Gene3D" id="2.30.280.10">
    <property type="entry name" value="SRA-YDG"/>
    <property type="match status" value="1"/>
</dbReference>
<dbReference type="SUPFAM" id="SSF88697">
    <property type="entry name" value="PUA domain-like"/>
    <property type="match status" value="1"/>
</dbReference>
<comment type="caution">
    <text evidence="2">The sequence shown here is derived from an EMBL/GenBank/DDBJ whole genome shotgun (WGS) entry which is preliminary data.</text>
</comment>
<feature type="domain" description="ScoMcrA-like SRA" evidence="1">
    <location>
        <begin position="36"/>
        <end position="144"/>
    </location>
</feature>
<dbReference type="Pfam" id="PF26348">
    <property type="entry name" value="SRA_ScoMcrA"/>
    <property type="match status" value="1"/>
</dbReference>
<organism evidence="2 4">
    <name type="scientific">Eisenbergiella massiliensis</name>
    <dbReference type="NCBI Taxonomy" id="1720294"/>
    <lineage>
        <taxon>Bacteria</taxon>
        <taxon>Bacillati</taxon>
        <taxon>Bacillota</taxon>
        <taxon>Clostridia</taxon>
        <taxon>Lachnospirales</taxon>
        <taxon>Lachnospiraceae</taxon>
        <taxon>Eisenbergiella</taxon>
    </lineage>
</organism>
<dbReference type="AlphaFoldDB" id="A0A3E3HYU2"/>
<evidence type="ECO:0000313" key="4">
    <source>
        <dbReference type="Proteomes" id="UP000260812"/>
    </source>
</evidence>
<gene>
    <name evidence="3" type="ORF">DWY69_25555</name>
    <name evidence="2" type="ORF">DXC51_22295</name>
</gene>
<dbReference type="InterPro" id="IPR015947">
    <property type="entry name" value="PUA-like_sf"/>
</dbReference>
<protein>
    <recommendedName>
        <fullName evidence="1">ScoMcrA-like SRA domain-containing protein</fullName>
    </recommendedName>
</protein>
<dbReference type="InterPro" id="IPR058712">
    <property type="entry name" value="SRA_ScoMcrA"/>
</dbReference>
<proteinExistence type="predicted"/>